<evidence type="ECO:0000256" key="3">
    <source>
        <dbReference type="ARBA" id="ARBA00022553"/>
    </source>
</evidence>
<dbReference type="PANTHER" id="PTHR43547">
    <property type="entry name" value="TWO-COMPONENT HISTIDINE KINASE"/>
    <property type="match status" value="1"/>
</dbReference>
<sequence length="956" mass="109354">MRKLFVVFKKIIPICFLLAATLSIGQQKNNKLKKNLISSDQIELERHFQILNSAINTVDSAKIYNDIASVHLKSKYYLAVPKYDSVRYYGNKSLQLTKSDKTTEGIQQYLRSLNRIGNAYKNEGYISKASENFNKILNITENISNPSNFYEARQSATTEIASFFAAQENFELAINQYTSLFEYIKDKNIDEKKISAIVFLKFGRFHRKIGRMDIALQYAYKAKEVATRNDSFIRVAMAYLELAFIKFENHETKEVDLFLAKAVDLLKNPKYIGLLAEYYYIKALIADRNTNVFEKIQNAEKAFELLNKQTVSKKHITVGNLLYEAYKENGDFQKAIAIVEDTRTLEKIISNNEELKKSAFSEITRRDTNIVFEQNKSQTKSNVILFVILLFIMAVITTIYFFKDRQKKIRLSMIIAKKNEQLKQLNEAKSQFFSNITHELQTPLTLIAGPLEQVLNENKEPLDPITKGKLQMVMNNTNALKTLINDILDLSKLKAKKLKLNAQSTNLDTFFNTTTQKFIQLTKQKDISFEYCFKDLEDFHAIVDTKKLEKIINNLLSNAIKYTQLDGAISVLGTLTKKNQLKLIVKDTGVGISAADIPQIFDRYFQTSDTTKPLEGGSGIGLSLVKELVELMNGKVTVESELGQGSTFTITMPVKKATTKLSENYSNTEFLNTDISLDHLQLETEFKVKKHTVLIVEDHTEMQEFIASILQKRYKLIIVNNGKEALEKLQTNTVDLIVSDIMMPVMDGFTLLGMIKQSETYYDIPIIMLTALAEINYKLKALTVGADDYLTKPFVSKELLARTHNLLERYITRKKIKAETIAQEDALEELLTKTDDETNVLTSIDHRKHTKTDIELIAKVAKLIEQNIDNPDFKLNDLSEKVFLGERQLRRKIKLITGLSTKKFQQEIQLLKARRLLEEDTYGNVTAVAISVGMDNVTRFSKLYVARFGKHPADYF</sequence>
<accession>A0ABR7Q6U4</accession>
<feature type="signal peptide" evidence="7">
    <location>
        <begin position="1"/>
        <end position="19"/>
    </location>
</feature>
<dbReference type="SMART" id="SM00448">
    <property type="entry name" value="REC"/>
    <property type="match status" value="1"/>
</dbReference>
<organism evidence="11 12">
    <name type="scientific">Kordia aestuariivivens</name>
    <dbReference type="NCBI Taxonomy" id="2759037"/>
    <lineage>
        <taxon>Bacteria</taxon>
        <taxon>Pseudomonadati</taxon>
        <taxon>Bacteroidota</taxon>
        <taxon>Flavobacteriia</taxon>
        <taxon>Flavobacteriales</taxon>
        <taxon>Flavobacteriaceae</taxon>
        <taxon>Kordia</taxon>
    </lineage>
</organism>
<evidence type="ECO:0000256" key="5">
    <source>
        <dbReference type="PROSITE-ProRule" id="PRU00339"/>
    </source>
</evidence>
<feature type="repeat" description="TPR" evidence="5">
    <location>
        <begin position="110"/>
        <end position="143"/>
    </location>
</feature>
<dbReference type="InterPro" id="IPR001789">
    <property type="entry name" value="Sig_transdc_resp-reg_receiver"/>
</dbReference>
<name>A0ABR7Q6U4_9FLAO</name>
<evidence type="ECO:0000313" key="12">
    <source>
        <dbReference type="Proteomes" id="UP000619238"/>
    </source>
</evidence>
<feature type="domain" description="Histidine kinase" evidence="9">
    <location>
        <begin position="435"/>
        <end position="656"/>
    </location>
</feature>
<dbReference type="InterPro" id="IPR011006">
    <property type="entry name" value="CheY-like_superfamily"/>
</dbReference>
<keyword evidence="6" id="KW-0812">Transmembrane</keyword>
<dbReference type="InterPro" id="IPR005467">
    <property type="entry name" value="His_kinase_dom"/>
</dbReference>
<dbReference type="EC" id="2.7.13.3" evidence="2"/>
<comment type="caution">
    <text evidence="11">The sequence shown here is derived from an EMBL/GenBank/DDBJ whole genome shotgun (WGS) entry which is preliminary data.</text>
</comment>
<keyword evidence="5" id="KW-0802">TPR repeat</keyword>
<dbReference type="SMART" id="SM00342">
    <property type="entry name" value="HTH_ARAC"/>
    <property type="match status" value="1"/>
</dbReference>
<keyword evidence="6" id="KW-1133">Transmembrane helix</keyword>
<dbReference type="Gene3D" id="3.40.50.2300">
    <property type="match status" value="1"/>
</dbReference>
<feature type="transmembrane region" description="Helical" evidence="6">
    <location>
        <begin position="383"/>
        <end position="402"/>
    </location>
</feature>
<dbReference type="SMART" id="SM00388">
    <property type="entry name" value="HisKA"/>
    <property type="match status" value="1"/>
</dbReference>
<keyword evidence="3 4" id="KW-0597">Phosphoprotein</keyword>
<protein>
    <recommendedName>
        <fullName evidence="2">histidine kinase</fullName>
        <ecNumber evidence="2">2.7.13.3</ecNumber>
    </recommendedName>
</protein>
<dbReference type="SUPFAM" id="SSF47384">
    <property type="entry name" value="Homodimeric domain of signal transducing histidine kinase"/>
    <property type="match status" value="1"/>
</dbReference>
<dbReference type="InterPro" id="IPR003661">
    <property type="entry name" value="HisK_dim/P_dom"/>
</dbReference>
<dbReference type="SUPFAM" id="SSF52172">
    <property type="entry name" value="CheY-like"/>
    <property type="match status" value="1"/>
</dbReference>
<dbReference type="PROSITE" id="PS50109">
    <property type="entry name" value="HIS_KIN"/>
    <property type="match status" value="1"/>
</dbReference>
<dbReference type="SUPFAM" id="SSF48452">
    <property type="entry name" value="TPR-like"/>
    <property type="match status" value="1"/>
</dbReference>
<dbReference type="InterPro" id="IPR036097">
    <property type="entry name" value="HisK_dim/P_sf"/>
</dbReference>
<evidence type="ECO:0000313" key="11">
    <source>
        <dbReference type="EMBL" id="MBC8754292.1"/>
    </source>
</evidence>
<dbReference type="Gene3D" id="1.10.287.130">
    <property type="match status" value="1"/>
</dbReference>
<dbReference type="InterPro" id="IPR011990">
    <property type="entry name" value="TPR-like_helical_dom_sf"/>
</dbReference>
<dbReference type="Pfam" id="PF00072">
    <property type="entry name" value="Response_reg"/>
    <property type="match status" value="1"/>
</dbReference>
<evidence type="ECO:0000256" key="6">
    <source>
        <dbReference type="SAM" id="Phobius"/>
    </source>
</evidence>
<gene>
    <name evidence="11" type="ORF">H2O64_06390</name>
</gene>
<dbReference type="InterPro" id="IPR003594">
    <property type="entry name" value="HATPase_dom"/>
</dbReference>
<evidence type="ECO:0000256" key="2">
    <source>
        <dbReference type="ARBA" id="ARBA00012438"/>
    </source>
</evidence>
<dbReference type="RefSeq" id="WP_187561335.1">
    <property type="nucleotide sequence ID" value="NZ_JACGWS010000003.1"/>
</dbReference>
<evidence type="ECO:0000256" key="1">
    <source>
        <dbReference type="ARBA" id="ARBA00000085"/>
    </source>
</evidence>
<dbReference type="Gene3D" id="1.25.40.10">
    <property type="entry name" value="Tetratricopeptide repeat domain"/>
    <property type="match status" value="2"/>
</dbReference>
<proteinExistence type="predicted"/>
<dbReference type="Pfam" id="PF12833">
    <property type="entry name" value="HTH_18"/>
    <property type="match status" value="1"/>
</dbReference>
<reference evidence="11 12" key="1">
    <citation type="submission" date="2020-07" db="EMBL/GenBank/DDBJ databases">
        <title>Description of Kordia aestuariivivens sp. nov., isolated from a tidal flat.</title>
        <authorList>
            <person name="Park S."/>
            <person name="Yoon J.-H."/>
        </authorList>
    </citation>
    <scope>NUCLEOTIDE SEQUENCE [LARGE SCALE GENOMIC DNA]</scope>
    <source>
        <strain evidence="11 12">YSTF-M3</strain>
    </source>
</reference>
<feature type="domain" description="Response regulatory" evidence="10">
    <location>
        <begin position="692"/>
        <end position="807"/>
    </location>
</feature>
<dbReference type="Proteomes" id="UP000619238">
    <property type="component" value="Unassembled WGS sequence"/>
</dbReference>
<keyword evidence="6" id="KW-0472">Membrane</keyword>
<dbReference type="PROSITE" id="PS50110">
    <property type="entry name" value="RESPONSE_REGULATORY"/>
    <property type="match status" value="1"/>
</dbReference>
<dbReference type="PROSITE" id="PS01124">
    <property type="entry name" value="HTH_ARAC_FAMILY_2"/>
    <property type="match status" value="1"/>
</dbReference>
<dbReference type="SUPFAM" id="SSF55874">
    <property type="entry name" value="ATPase domain of HSP90 chaperone/DNA topoisomerase II/histidine kinase"/>
    <property type="match status" value="1"/>
</dbReference>
<dbReference type="InterPro" id="IPR036890">
    <property type="entry name" value="HATPase_C_sf"/>
</dbReference>
<dbReference type="Gene3D" id="3.30.565.10">
    <property type="entry name" value="Histidine kinase-like ATPase, C-terminal domain"/>
    <property type="match status" value="1"/>
</dbReference>
<evidence type="ECO:0000259" key="9">
    <source>
        <dbReference type="PROSITE" id="PS50109"/>
    </source>
</evidence>
<dbReference type="PROSITE" id="PS50005">
    <property type="entry name" value="TPR"/>
    <property type="match status" value="1"/>
</dbReference>
<keyword evidence="7" id="KW-0732">Signal</keyword>
<dbReference type="Gene3D" id="1.10.10.60">
    <property type="entry name" value="Homeodomain-like"/>
    <property type="match status" value="1"/>
</dbReference>
<evidence type="ECO:0000256" key="7">
    <source>
        <dbReference type="SAM" id="SignalP"/>
    </source>
</evidence>
<comment type="catalytic activity">
    <reaction evidence="1">
        <text>ATP + protein L-histidine = ADP + protein N-phospho-L-histidine.</text>
        <dbReference type="EC" id="2.7.13.3"/>
    </reaction>
</comment>
<dbReference type="PANTHER" id="PTHR43547:SF2">
    <property type="entry name" value="HYBRID SIGNAL TRANSDUCTION HISTIDINE KINASE C"/>
    <property type="match status" value="1"/>
</dbReference>
<dbReference type="CDD" id="cd17574">
    <property type="entry name" value="REC_OmpR"/>
    <property type="match status" value="1"/>
</dbReference>
<dbReference type="SMART" id="SM00387">
    <property type="entry name" value="HATPase_c"/>
    <property type="match status" value="1"/>
</dbReference>
<dbReference type="EMBL" id="JACGWS010000003">
    <property type="protein sequence ID" value="MBC8754292.1"/>
    <property type="molecule type" value="Genomic_DNA"/>
</dbReference>
<dbReference type="InterPro" id="IPR004358">
    <property type="entry name" value="Sig_transdc_His_kin-like_C"/>
</dbReference>
<dbReference type="Pfam" id="PF00512">
    <property type="entry name" value="HisKA"/>
    <property type="match status" value="1"/>
</dbReference>
<feature type="domain" description="HTH araC/xylS-type" evidence="8">
    <location>
        <begin position="858"/>
        <end position="956"/>
    </location>
</feature>
<evidence type="ECO:0000256" key="4">
    <source>
        <dbReference type="PROSITE-ProRule" id="PRU00169"/>
    </source>
</evidence>
<dbReference type="CDD" id="cd00082">
    <property type="entry name" value="HisKA"/>
    <property type="match status" value="1"/>
</dbReference>
<dbReference type="InterPro" id="IPR018060">
    <property type="entry name" value="HTH_AraC"/>
</dbReference>
<dbReference type="Pfam" id="PF02518">
    <property type="entry name" value="HATPase_c"/>
    <property type="match status" value="1"/>
</dbReference>
<keyword evidence="12" id="KW-1185">Reference proteome</keyword>
<evidence type="ECO:0000259" key="10">
    <source>
        <dbReference type="PROSITE" id="PS50110"/>
    </source>
</evidence>
<dbReference type="PRINTS" id="PR00344">
    <property type="entry name" value="BCTRLSENSOR"/>
</dbReference>
<feature type="chain" id="PRO_5046697238" description="histidine kinase" evidence="7">
    <location>
        <begin position="20"/>
        <end position="956"/>
    </location>
</feature>
<feature type="modified residue" description="4-aspartylphosphate" evidence="4">
    <location>
        <position position="740"/>
    </location>
</feature>
<dbReference type="InterPro" id="IPR019734">
    <property type="entry name" value="TPR_rpt"/>
</dbReference>
<evidence type="ECO:0000259" key="8">
    <source>
        <dbReference type="PROSITE" id="PS01124"/>
    </source>
</evidence>